<evidence type="ECO:0000313" key="2">
    <source>
        <dbReference type="EMBL" id="EOZ99634.1"/>
    </source>
</evidence>
<evidence type="ECO:0000256" key="1">
    <source>
        <dbReference type="SAM" id="Phobius"/>
    </source>
</evidence>
<dbReference type="STRING" id="1189612.A33Q_0315"/>
<accession>S2DKN2</accession>
<keyword evidence="1" id="KW-1133">Transmembrane helix</keyword>
<sequence length="46" mass="5363">MVQLGLIWNIVKNQQIPPSFFTSGIFIFSILIRSMKTHKLCIKEQI</sequence>
<keyword evidence="1" id="KW-0812">Transmembrane</keyword>
<evidence type="ECO:0000313" key="3">
    <source>
        <dbReference type="Proteomes" id="UP000006073"/>
    </source>
</evidence>
<dbReference type="AlphaFoldDB" id="S2DKN2"/>
<name>S2DKN2_INDAL</name>
<feature type="transmembrane region" description="Helical" evidence="1">
    <location>
        <begin position="16"/>
        <end position="35"/>
    </location>
</feature>
<organism evidence="2 3">
    <name type="scientific">Indibacter alkaliphilus (strain CCUG 57479 / KCTC 22604 / LW1)</name>
    <dbReference type="NCBI Taxonomy" id="1189612"/>
    <lineage>
        <taxon>Bacteria</taxon>
        <taxon>Pseudomonadati</taxon>
        <taxon>Bacteroidota</taxon>
        <taxon>Cytophagia</taxon>
        <taxon>Cytophagales</taxon>
        <taxon>Cyclobacteriaceae</taxon>
    </lineage>
</organism>
<keyword evidence="3" id="KW-1185">Reference proteome</keyword>
<proteinExistence type="predicted"/>
<reference evidence="2 3" key="1">
    <citation type="journal article" date="2013" name="Genome Announc.">
        <title>Draft Genome Sequence of Indibacter alkaliphilus Strain LW1T, Isolated from Lonar Lake, a Haloalkaline Lake in the Buldana District of Maharashtra, India.</title>
        <authorList>
            <person name="Singh A."/>
            <person name="Kumar Jangir P."/>
            <person name="Sharma R."/>
            <person name="Singh A."/>
            <person name="Kumar Pinnaka A."/>
            <person name="Shivaji S."/>
        </authorList>
    </citation>
    <scope>NUCLEOTIDE SEQUENCE [LARGE SCALE GENOMIC DNA]</scope>
    <source>
        <strain evidence="3">CCUG 57479 / KCTC 22604 / LW1</strain>
    </source>
</reference>
<dbReference type="EMBL" id="ALWO02000011">
    <property type="protein sequence ID" value="EOZ99634.1"/>
    <property type="molecule type" value="Genomic_DNA"/>
</dbReference>
<gene>
    <name evidence="2" type="ORF">A33Q_0315</name>
</gene>
<dbReference type="Proteomes" id="UP000006073">
    <property type="component" value="Unassembled WGS sequence"/>
</dbReference>
<comment type="caution">
    <text evidence="2">The sequence shown here is derived from an EMBL/GenBank/DDBJ whole genome shotgun (WGS) entry which is preliminary data.</text>
</comment>
<protein>
    <submittedName>
        <fullName evidence="2">Uncharacterized protein</fullName>
    </submittedName>
</protein>
<keyword evidence="1" id="KW-0472">Membrane</keyword>